<feature type="transmembrane region" description="Helical" evidence="1">
    <location>
        <begin position="43"/>
        <end position="61"/>
    </location>
</feature>
<evidence type="ECO:0000313" key="3">
    <source>
        <dbReference type="Proteomes" id="UP000243528"/>
    </source>
</evidence>
<keyword evidence="3" id="KW-1185">Reference proteome</keyword>
<gene>
    <name evidence="2" type="ORF">CLV30_11981</name>
</gene>
<protein>
    <submittedName>
        <fullName evidence="2">Uncharacterized protein</fullName>
    </submittedName>
</protein>
<keyword evidence="1" id="KW-0472">Membrane</keyword>
<accession>A0A2P8DNA6</accession>
<proteinExistence type="predicted"/>
<dbReference type="EMBL" id="PYGE01000019">
    <property type="protein sequence ID" value="PSK98698.1"/>
    <property type="molecule type" value="Genomic_DNA"/>
</dbReference>
<keyword evidence="1" id="KW-0812">Transmembrane</keyword>
<dbReference type="AlphaFoldDB" id="A0A2P8DNA6"/>
<keyword evidence="1" id="KW-1133">Transmembrane helix</keyword>
<evidence type="ECO:0000313" key="2">
    <source>
        <dbReference type="EMBL" id="PSK98698.1"/>
    </source>
</evidence>
<feature type="transmembrane region" description="Helical" evidence="1">
    <location>
        <begin position="12"/>
        <end position="31"/>
    </location>
</feature>
<evidence type="ECO:0000256" key="1">
    <source>
        <dbReference type="SAM" id="Phobius"/>
    </source>
</evidence>
<dbReference type="Proteomes" id="UP000243528">
    <property type="component" value="Unassembled WGS sequence"/>
</dbReference>
<sequence>MSDENRTAGPLRLGLLIIAGVVVANVVLATATERDSGLGLDELVALLAGVALGVVAEYGVFRRR</sequence>
<comment type="caution">
    <text evidence="2">The sequence shown here is derived from an EMBL/GenBank/DDBJ whole genome shotgun (WGS) entry which is preliminary data.</text>
</comment>
<name>A0A2P8DNA6_9ACTN</name>
<reference evidence="2 3" key="1">
    <citation type="submission" date="2018-03" db="EMBL/GenBank/DDBJ databases">
        <title>Genomic Encyclopedia of Archaeal and Bacterial Type Strains, Phase II (KMG-II): from individual species to whole genera.</title>
        <authorList>
            <person name="Goeker M."/>
        </authorList>
    </citation>
    <scope>NUCLEOTIDE SEQUENCE [LARGE SCALE GENOMIC DNA]</scope>
    <source>
        <strain evidence="2 3">DSM 45211</strain>
    </source>
</reference>
<dbReference type="RefSeq" id="WP_106539174.1">
    <property type="nucleotide sequence ID" value="NZ_PYGE01000019.1"/>
</dbReference>
<organism evidence="2 3">
    <name type="scientific">Haloactinopolyspora alba</name>
    <dbReference type="NCBI Taxonomy" id="648780"/>
    <lineage>
        <taxon>Bacteria</taxon>
        <taxon>Bacillati</taxon>
        <taxon>Actinomycetota</taxon>
        <taxon>Actinomycetes</taxon>
        <taxon>Jiangellales</taxon>
        <taxon>Jiangellaceae</taxon>
        <taxon>Haloactinopolyspora</taxon>
    </lineage>
</organism>